<proteinExistence type="predicted"/>
<comment type="caution">
    <text evidence="1">The sequence shown here is derived from an EMBL/GenBank/DDBJ whole genome shotgun (WGS) entry which is preliminary data.</text>
</comment>
<gene>
    <name evidence="1" type="ORF">AFUS01_LOCUS11671</name>
</gene>
<dbReference type="Proteomes" id="UP000708208">
    <property type="component" value="Unassembled WGS sequence"/>
</dbReference>
<keyword evidence="2" id="KW-1185">Reference proteome</keyword>
<evidence type="ECO:0000313" key="1">
    <source>
        <dbReference type="EMBL" id="CAG7722540.1"/>
    </source>
</evidence>
<protein>
    <submittedName>
        <fullName evidence="1">Uncharacterized protein</fullName>
    </submittedName>
</protein>
<feature type="non-terminal residue" evidence="1">
    <location>
        <position position="1"/>
    </location>
</feature>
<dbReference type="EMBL" id="CAJVCH010090207">
    <property type="protein sequence ID" value="CAG7722540.1"/>
    <property type="molecule type" value="Genomic_DNA"/>
</dbReference>
<organism evidence="1 2">
    <name type="scientific">Allacma fusca</name>
    <dbReference type="NCBI Taxonomy" id="39272"/>
    <lineage>
        <taxon>Eukaryota</taxon>
        <taxon>Metazoa</taxon>
        <taxon>Ecdysozoa</taxon>
        <taxon>Arthropoda</taxon>
        <taxon>Hexapoda</taxon>
        <taxon>Collembola</taxon>
        <taxon>Symphypleona</taxon>
        <taxon>Sminthuridae</taxon>
        <taxon>Allacma</taxon>
    </lineage>
</organism>
<dbReference type="AlphaFoldDB" id="A0A8J2P3C7"/>
<name>A0A8J2P3C7_9HEXA</name>
<sequence>GESDDCLNRLSKKDGVLASNF</sequence>
<reference evidence="1" key="1">
    <citation type="submission" date="2021-06" db="EMBL/GenBank/DDBJ databases">
        <authorList>
            <person name="Hodson N. C."/>
            <person name="Mongue J. A."/>
            <person name="Jaron S. K."/>
        </authorList>
    </citation>
    <scope>NUCLEOTIDE SEQUENCE</scope>
</reference>
<evidence type="ECO:0000313" key="2">
    <source>
        <dbReference type="Proteomes" id="UP000708208"/>
    </source>
</evidence>
<accession>A0A8J2P3C7</accession>